<organism evidence="1 2">
    <name type="scientific">Mycena citricolor</name>
    <dbReference type="NCBI Taxonomy" id="2018698"/>
    <lineage>
        <taxon>Eukaryota</taxon>
        <taxon>Fungi</taxon>
        <taxon>Dikarya</taxon>
        <taxon>Basidiomycota</taxon>
        <taxon>Agaricomycotina</taxon>
        <taxon>Agaricomycetes</taxon>
        <taxon>Agaricomycetidae</taxon>
        <taxon>Agaricales</taxon>
        <taxon>Marasmiineae</taxon>
        <taxon>Mycenaceae</taxon>
        <taxon>Mycena</taxon>
    </lineage>
</organism>
<gene>
    <name evidence="1" type="ORF">MYCIT1_LOCUS17158</name>
</gene>
<evidence type="ECO:0000313" key="2">
    <source>
        <dbReference type="Proteomes" id="UP001295794"/>
    </source>
</evidence>
<sequence>MTRNNFHNYYNYFCSAAAVQHDDNNDNNKGYQAPGPTKSVHNFEIKLPVGLSTKVQSALTNATTILQQVDTYTANISNEEKPWSPTPVNVSDCNPARAVLEYHIGFIEDSKRSFTDVEMIRPQISVHFLGDTGSSTLLMLSNAARALLQALNKAKRVQDLPPNLFDLRNNEMANHIWTNSGFIVNL</sequence>
<comment type="caution">
    <text evidence="1">The sequence shown here is derived from an EMBL/GenBank/DDBJ whole genome shotgun (WGS) entry which is preliminary data.</text>
</comment>
<proteinExistence type="predicted"/>
<dbReference type="AlphaFoldDB" id="A0AAD2Q3F7"/>
<dbReference type="Proteomes" id="UP001295794">
    <property type="component" value="Unassembled WGS sequence"/>
</dbReference>
<accession>A0AAD2Q3F7</accession>
<dbReference type="EMBL" id="CAVNYO010000177">
    <property type="protein sequence ID" value="CAK5271825.1"/>
    <property type="molecule type" value="Genomic_DNA"/>
</dbReference>
<protein>
    <submittedName>
        <fullName evidence="1">Uncharacterized protein</fullName>
    </submittedName>
</protein>
<evidence type="ECO:0000313" key="1">
    <source>
        <dbReference type="EMBL" id="CAK5271825.1"/>
    </source>
</evidence>
<reference evidence="1" key="1">
    <citation type="submission" date="2023-11" db="EMBL/GenBank/DDBJ databases">
        <authorList>
            <person name="De Vega J J."/>
            <person name="De Vega J J."/>
        </authorList>
    </citation>
    <scope>NUCLEOTIDE SEQUENCE</scope>
</reference>
<keyword evidence="2" id="KW-1185">Reference proteome</keyword>
<name>A0AAD2Q3F7_9AGAR</name>